<organism evidence="5 6">
    <name type="scientific">Fusarium redolens</name>
    <dbReference type="NCBI Taxonomy" id="48865"/>
    <lineage>
        <taxon>Eukaryota</taxon>
        <taxon>Fungi</taxon>
        <taxon>Dikarya</taxon>
        <taxon>Ascomycota</taxon>
        <taxon>Pezizomycotina</taxon>
        <taxon>Sordariomycetes</taxon>
        <taxon>Hypocreomycetidae</taxon>
        <taxon>Hypocreales</taxon>
        <taxon>Nectriaceae</taxon>
        <taxon>Fusarium</taxon>
        <taxon>Fusarium redolens species complex</taxon>
    </lineage>
</organism>
<dbReference type="InterPro" id="IPR005018">
    <property type="entry name" value="DOMON_domain"/>
</dbReference>
<feature type="compositionally biased region" description="Low complexity" evidence="1">
    <location>
        <begin position="189"/>
        <end position="200"/>
    </location>
</feature>
<feature type="region of interest" description="Disordered" evidence="1">
    <location>
        <begin position="182"/>
        <end position="218"/>
    </location>
</feature>
<dbReference type="Pfam" id="PF10348">
    <property type="entry name" value="DUF2427"/>
    <property type="match status" value="1"/>
</dbReference>
<proteinExistence type="predicted"/>
<dbReference type="Proteomes" id="UP000720189">
    <property type="component" value="Unassembled WGS sequence"/>
</dbReference>
<dbReference type="Pfam" id="PF16010">
    <property type="entry name" value="CDH-cyt"/>
    <property type="match status" value="1"/>
</dbReference>
<dbReference type="CDD" id="cd08760">
    <property type="entry name" value="Cyt_b561_FRRS1_like"/>
    <property type="match status" value="1"/>
</dbReference>
<evidence type="ECO:0000256" key="1">
    <source>
        <dbReference type="SAM" id="MobiDB-lite"/>
    </source>
</evidence>
<reference evidence="5" key="1">
    <citation type="journal article" date="2021" name="Nat. Commun.">
        <title>Genetic determinants of endophytism in the Arabidopsis root mycobiome.</title>
        <authorList>
            <person name="Mesny F."/>
            <person name="Miyauchi S."/>
            <person name="Thiergart T."/>
            <person name="Pickel B."/>
            <person name="Atanasova L."/>
            <person name="Karlsson M."/>
            <person name="Huettel B."/>
            <person name="Barry K.W."/>
            <person name="Haridas S."/>
            <person name="Chen C."/>
            <person name="Bauer D."/>
            <person name="Andreopoulos W."/>
            <person name="Pangilinan J."/>
            <person name="LaButti K."/>
            <person name="Riley R."/>
            <person name="Lipzen A."/>
            <person name="Clum A."/>
            <person name="Drula E."/>
            <person name="Henrissat B."/>
            <person name="Kohler A."/>
            <person name="Grigoriev I.V."/>
            <person name="Martin F.M."/>
            <person name="Hacquard S."/>
        </authorList>
    </citation>
    <scope>NUCLEOTIDE SEQUENCE</scope>
    <source>
        <strain evidence="5">MPI-CAGE-AT-0023</strain>
    </source>
</reference>
<feature type="domain" description="DOMON" evidence="4">
    <location>
        <begin position="32"/>
        <end position="150"/>
    </location>
</feature>
<dbReference type="GeneID" id="70218012"/>
<dbReference type="EMBL" id="JAGMUX010000011">
    <property type="protein sequence ID" value="KAH7244549.1"/>
    <property type="molecule type" value="Genomic_DNA"/>
</dbReference>
<keyword evidence="2" id="KW-1133">Transmembrane helix</keyword>
<keyword evidence="2" id="KW-0812">Transmembrane</keyword>
<dbReference type="PANTHER" id="PTHR47797">
    <property type="entry name" value="DEHYDROGENASE, PUTATIVE (AFU_ORTHOLOGUE AFUA_8G05805)-RELATED"/>
    <property type="match status" value="1"/>
</dbReference>
<dbReference type="PANTHER" id="PTHR47797:SF4">
    <property type="entry name" value="DOMON DOMAIN-CONTAINING PROTEIN"/>
    <property type="match status" value="1"/>
</dbReference>
<dbReference type="SMART" id="SM00664">
    <property type="entry name" value="DoH"/>
    <property type="match status" value="1"/>
</dbReference>
<evidence type="ECO:0000313" key="6">
    <source>
        <dbReference type="Proteomes" id="UP000720189"/>
    </source>
</evidence>
<dbReference type="CDD" id="cd09630">
    <property type="entry name" value="CDH_like_cytochrome"/>
    <property type="match status" value="1"/>
</dbReference>
<evidence type="ECO:0000259" key="4">
    <source>
        <dbReference type="PROSITE" id="PS50836"/>
    </source>
</evidence>
<dbReference type="Gene3D" id="2.60.40.1210">
    <property type="entry name" value="Cellobiose dehydrogenase, cytochrome domain"/>
    <property type="match status" value="1"/>
</dbReference>
<feature type="signal peptide" evidence="3">
    <location>
        <begin position="1"/>
        <end position="22"/>
    </location>
</feature>
<comment type="caution">
    <text evidence="5">The sequence shown here is derived from an EMBL/GenBank/DDBJ whole genome shotgun (WGS) entry which is preliminary data.</text>
</comment>
<feature type="transmembrane region" description="Helical" evidence="2">
    <location>
        <begin position="358"/>
        <end position="379"/>
    </location>
</feature>
<dbReference type="PROSITE" id="PS50836">
    <property type="entry name" value="DOMON"/>
    <property type="match status" value="1"/>
</dbReference>
<feature type="transmembrane region" description="Helical" evidence="2">
    <location>
        <begin position="259"/>
        <end position="280"/>
    </location>
</feature>
<dbReference type="RefSeq" id="XP_046047772.1">
    <property type="nucleotide sequence ID" value="XM_046188058.1"/>
</dbReference>
<evidence type="ECO:0000256" key="2">
    <source>
        <dbReference type="SAM" id="Phobius"/>
    </source>
</evidence>
<feature type="chain" id="PRO_5040504438" description="DOMON domain-containing protein" evidence="3">
    <location>
        <begin position="23"/>
        <end position="400"/>
    </location>
</feature>
<feature type="transmembrane region" description="Helical" evidence="2">
    <location>
        <begin position="331"/>
        <end position="352"/>
    </location>
</feature>
<evidence type="ECO:0000313" key="5">
    <source>
        <dbReference type="EMBL" id="KAH7244549.1"/>
    </source>
</evidence>
<gene>
    <name evidence="5" type="ORF">BKA55DRAFT_516076</name>
</gene>
<dbReference type="InterPro" id="IPR018825">
    <property type="entry name" value="DUF2427"/>
</dbReference>
<feature type="transmembrane region" description="Helical" evidence="2">
    <location>
        <begin position="292"/>
        <end position="311"/>
    </location>
</feature>
<evidence type="ECO:0000256" key="3">
    <source>
        <dbReference type="SAM" id="SignalP"/>
    </source>
</evidence>
<dbReference type="AlphaFoldDB" id="A0A9P9GRW2"/>
<name>A0A9P9GRW2_FUSRE</name>
<sequence length="400" mass="42446">MTSAYGMLLASIAALYTCSTSALTSSFCPNNGDVCFRWGVPKASAVSGSGNIYFQIEAPTSLTWAGLGIGTGMRGAAMFLIYQNGDGNITLSTRTGRGHVMPEYTERNEVELLAGSGVKNNKMVANIRCGDCSSLNLEGSNPWIAAWKNGNPLDSTSLSARILEHDGDSSFNIDFAQASMSSDSNPFTSSGSGDSSSNSESDSDSDSGSGNGAMSEAEGSSTSDIVLRAHGVIMSIVFLAGYPLGAVLMPMIGKWFIHAGWQVIVFVGMWAGFALGYVYARNDSDWLKQAHTIMGTTVVALIGLQLILGWAHHRYFVNHGKRGLISHAHIWFGRVLMILGIINGGLGLQLAGSPQCYVIPYSAVAGIAAVLYITGIFVGGMRKTARAKQISPQIIQEEQR</sequence>
<keyword evidence="3" id="KW-0732">Signal</keyword>
<feature type="transmembrane region" description="Helical" evidence="2">
    <location>
        <begin position="232"/>
        <end position="252"/>
    </location>
</feature>
<dbReference type="Gene3D" id="1.20.120.1770">
    <property type="match status" value="1"/>
</dbReference>
<dbReference type="OrthoDB" id="19261at2759"/>
<protein>
    <recommendedName>
        <fullName evidence="4">DOMON domain-containing protein</fullName>
    </recommendedName>
</protein>
<dbReference type="InterPro" id="IPR015920">
    <property type="entry name" value="Cellobiose_DH-like_cyt"/>
</dbReference>
<accession>A0A9P9GRW2</accession>
<keyword evidence="2" id="KW-0472">Membrane</keyword>
<keyword evidence="6" id="KW-1185">Reference proteome</keyword>
<dbReference type="SUPFAM" id="SSF49344">
    <property type="entry name" value="CBD9-like"/>
    <property type="match status" value="1"/>
</dbReference>